<evidence type="ECO:0000256" key="3">
    <source>
        <dbReference type="ARBA" id="ARBA00022840"/>
    </source>
</evidence>
<dbReference type="PANTHER" id="PTHR23407">
    <property type="entry name" value="ATPASE INHIBITOR/5-FORMYLTETRAHYDROFOLATE CYCLO-LIGASE"/>
    <property type="match status" value="1"/>
</dbReference>
<dbReference type="InterPro" id="IPR024185">
    <property type="entry name" value="FTHF_cligase-like_sf"/>
</dbReference>
<accession>A0A161KE52</accession>
<reference evidence="4" key="1">
    <citation type="submission" date="2015-10" db="EMBL/GenBank/DDBJ databases">
        <authorList>
            <person name="Gilbert D.G."/>
        </authorList>
    </citation>
    <scope>NUCLEOTIDE SEQUENCE</scope>
</reference>
<dbReference type="Gene3D" id="3.40.50.10420">
    <property type="entry name" value="NagB/RpiA/CoA transferase-like"/>
    <property type="match status" value="1"/>
</dbReference>
<dbReference type="Pfam" id="PF01812">
    <property type="entry name" value="5-FTHF_cyc-lig"/>
    <property type="match status" value="1"/>
</dbReference>
<dbReference type="InterPro" id="IPR002698">
    <property type="entry name" value="FTHF_cligase"/>
</dbReference>
<gene>
    <name evidence="4" type="ORF">MGWOODY_Tha1404</name>
</gene>
<dbReference type="PIRSF" id="PIRSF006806">
    <property type="entry name" value="FTHF_cligase"/>
    <property type="match status" value="1"/>
</dbReference>
<proteinExistence type="inferred from homology"/>
<evidence type="ECO:0000256" key="1">
    <source>
        <dbReference type="ARBA" id="ARBA00010638"/>
    </source>
</evidence>
<dbReference type="EMBL" id="CZQC01000061">
    <property type="protein sequence ID" value="CUS42122.1"/>
    <property type="molecule type" value="Genomic_DNA"/>
</dbReference>
<dbReference type="GO" id="GO:0030272">
    <property type="term" value="F:5-formyltetrahydrofolate cyclo-ligase activity"/>
    <property type="evidence" value="ECO:0007669"/>
    <property type="project" value="UniProtKB-EC"/>
</dbReference>
<keyword evidence="3" id="KW-0067">ATP-binding</keyword>
<evidence type="ECO:0000313" key="4">
    <source>
        <dbReference type="EMBL" id="CUS42122.1"/>
    </source>
</evidence>
<dbReference type="PANTHER" id="PTHR23407:SF1">
    <property type="entry name" value="5-FORMYLTETRAHYDROFOLATE CYCLO-LIGASE"/>
    <property type="match status" value="1"/>
</dbReference>
<organism evidence="4">
    <name type="scientific">hydrothermal vent metagenome</name>
    <dbReference type="NCBI Taxonomy" id="652676"/>
    <lineage>
        <taxon>unclassified sequences</taxon>
        <taxon>metagenomes</taxon>
        <taxon>ecological metagenomes</taxon>
    </lineage>
</organism>
<keyword evidence="2" id="KW-0547">Nucleotide-binding</keyword>
<sequence length="200" mass="23148">MNKSELRKLIRQQRRSLSKAQRQSASRGLLRQLRSAPEYLTAKRVAVYLTHDGEIDTQWLIQDLHQRRREIYLPVLHPLRKGHLAFIRYQKNTVMSRNRFGISEPSFSRNKAISARFIRLICLPLVAFDDRGNRLGMGGGFYDRTLEFVHEKGKTPLLVGCAYDFQRISMLPAESWDIPLKLIATDASLHRLLTFTTPAD</sequence>
<protein>
    <submittedName>
        <fullName evidence="4">5-formyltetrahydrofolate cyclo-ligase</fullName>
        <ecNumber evidence="4">6.3.3.2</ecNumber>
    </submittedName>
</protein>
<name>A0A161KE52_9ZZZZ</name>
<dbReference type="GO" id="GO:0005524">
    <property type="term" value="F:ATP binding"/>
    <property type="evidence" value="ECO:0007669"/>
    <property type="project" value="UniProtKB-KW"/>
</dbReference>
<comment type="similarity">
    <text evidence="1">Belongs to the 5-formyltetrahydrofolate cyclo-ligase family.</text>
</comment>
<dbReference type="AlphaFoldDB" id="A0A161KE52"/>
<evidence type="ECO:0000256" key="2">
    <source>
        <dbReference type="ARBA" id="ARBA00022741"/>
    </source>
</evidence>
<keyword evidence="4" id="KW-0436">Ligase</keyword>
<dbReference type="SUPFAM" id="SSF100950">
    <property type="entry name" value="NagB/RpiA/CoA transferase-like"/>
    <property type="match status" value="1"/>
</dbReference>
<dbReference type="GO" id="GO:0035999">
    <property type="term" value="P:tetrahydrofolate interconversion"/>
    <property type="evidence" value="ECO:0007669"/>
    <property type="project" value="TreeGrafter"/>
</dbReference>
<dbReference type="InterPro" id="IPR037171">
    <property type="entry name" value="NagB/RpiA_transferase-like"/>
</dbReference>
<dbReference type="EC" id="6.3.3.2" evidence="4"/>
<dbReference type="GO" id="GO:0009396">
    <property type="term" value="P:folic acid-containing compound biosynthetic process"/>
    <property type="evidence" value="ECO:0007669"/>
    <property type="project" value="TreeGrafter"/>
</dbReference>
<dbReference type="NCBIfam" id="TIGR02727">
    <property type="entry name" value="MTHFS_bact"/>
    <property type="match status" value="1"/>
</dbReference>